<feature type="transmembrane region" description="Helical" evidence="10">
    <location>
        <begin position="533"/>
        <end position="559"/>
    </location>
</feature>
<feature type="region of interest" description="Disordered" evidence="9">
    <location>
        <begin position="1"/>
        <end position="49"/>
    </location>
</feature>
<keyword evidence="3" id="KW-0808">Transferase</keyword>
<dbReference type="SUPFAM" id="SSF57850">
    <property type="entry name" value="RING/U-box"/>
    <property type="match status" value="3"/>
</dbReference>
<gene>
    <name evidence="12" type="ORF">Vbra_12787</name>
</gene>
<keyword evidence="10" id="KW-0812">Transmembrane</keyword>
<evidence type="ECO:0000256" key="10">
    <source>
        <dbReference type="SAM" id="Phobius"/>
    </source>
</evidence>
<dbReference type="GO" id="GO:0061630">
    <property type="term" value="F:ubiquitin protein ligase activity"/>
    <property type="evidence" value="ECO:0007669"/>
    <property type="project" value="UniProtKB-EC"/>
</dbReference>
<feature type="domain" description="RING-type" evidence="11">
    <location>
        <begin position="308"/>
        <end position="518"/>
    </location>
</feature>
<dbReference type="SMART" id="SM00647">
    <property type="entry name" value="IBR"/>
    <property type="match status" value="2"/>
</dbReference>
<dbReference type="PANTHER" id="PTHR11685">
    <property type="entry name" value="RBR FAMILY RING FINGER AND IBR DOMAIN-CONTAINING"/>
    <property type="match status" value="1"/>
</dbReference>
<keyword evidence="4" id="KW-0479">Metal-binding</keyword>
<dbReference type="Gene3D" id="3.30.40.10">
    <property type="entry name" value="Zinc/RING finger domain, C3HC4 (zinc finger)"/>
    <property type="match status" value="1"/>
</dbReference>
<keyword evidence="7" id="KW-0833">Ubl conjugation pathway</keyword>
<feature type="compositionally biased region" description="Low complexity" evidence="9">
    <location>
        <begin position="314"/>
        <end position="333"/>
    </location>
</feature>
<proteinExistence type="predicted"/>
<dbReference type="OrthoDB" id="312931at2759"/>
<evidence type="ECO:0000256" key="5">
    <source>
        <dbReference type="ARBA" id="ARBA00022737"/>
    </source>
</evidence>
<dbReference type="InterPro" id="IPR044066">
    <property type="entry name" value="TRIAD_supradom"/>
</dbReference>
<accession>A0A0G4EQL5</accession>
<evidence type="ECO:0000256" key="9">
    <source>
        <dbReference type="SAM" id="MobiDB-lite"/>
    </source>
</evidence>
<dbReference type="InterPro" id="IPR002867">
    <property type="entry name" value="IBR_dom"/>
</dbReference>
<keyword evidence="8" id="KW-0862">Zinc</keyword>
<keyword evidence="10" id="KW-1133">Transmembrane helix</keyword>
<dbReference type="InParanoid" id="A0A0G4EQL5"/>
<dbReference type="GO" id="GO:0008270">
    <property type="term" value="F:zinc ion binding"/>
    <property type="evidence" value="ECO:0007669"/>
    <property type="project" value="UniProtKB-KW"/>
</dbReference>
<sequence length="622" mass="68608">MSKSSFTWTSGLSEPQPPSNAPTARKSAQQSQSPPQPQPSTSGCALSPTSSDFQTSVSCASFHTVVAADSCSHPHFCLDHADAEMDMDMDLEAGEGCWSSSGGGMVCGGVTRQIHSMSTMTTEGLEGVREELDGLCGGLFMRSMEEWDDTAPPLAMDQPPPNSPAPAPSLTGTFTLPHAPIHPLPTFHLSPFGDHHHDIVPRTHSHTDRDDVVEVASTVAYEPAGPLYDVAVAFDSADGDPSKAAGSTERQRERETTAAVINISNSSRPAGADGGADGDADCVCCVCFESVREDQIFCHYSGCPGAPHRHSNRHTSGSQQRQQQQQQQGHGHQGSRMVCRECMGTYVKTLIDSHQVEHMKCPAEGCVRTLSEKHVKALVDPNDFDRYLKFKKRLRICKDPRLRWCCEPDCDGYFRPRLFTRRGTCPSCKTPVCLQCGKRWHGSDACVEMDDDSRSYLVWAQGREVQACPACRIRTEKVAGCNHITCSNCRHEWCWLCRRRYTAYHYEPWNLFGCPGLQSGRHRLRTWSASKLLMFKVALVLMAVVLSPLAIVFGFSVFFTHAVIERSSYVRHLLGMDPLRYLLTLSVVWLVGLLLTPIAMPVMGCVLVVGPIWRFVSRGNND</sequence>
<dbReference type="EC" id="2.3.2.31" evidence="2"/>
<feature type="compositionally biased region" description="Polar residues" evidence="9">
    <location>
        <begin position="1"/>
        <end position="13"/>
    </location>
</feature>
<dbReference type="PROSITE" id="PS51873">
    <property type="entry name" value="TRIAD"/>
    <property type="match status" value="1"/>
</dbReference>
<keyword evidence="6" id="KW-0863">Zinc-finger</keyword>
<evidence type="ECO:0000256" key="7">
    <source>
        <dbReference type="ARBA" id="ARBA00022786"/>
    </source>
</evidence>
<keyword evidence="10" id="KW-0472">Membrane</keyword>
<feature type="region of interest" description="Disordered" evidence="9">
    <location>
        <begin position="308"/>
        <end position="333"/>
    </location>
</feature>
<keyword evidence="5" id="KW-0677">Repeat</keyword>
<evidence type="ECO:0000256" key="3">
    <source>
        <dbReference type="ARBA" id="ARBA00022679"/>
    </source>
</evidence>
<feature type="transmembrane region" description="Helical" evidence="10">
    <location>
        <begin position="579"/>
        <end position="609"/>
    </location>
</feature>
<dbReference type="Pfam" id="PF01485">
    <property type="entry name" value="IBR"/>
    <property type="match status" value="1"/>
</dbReference>
<dbReference type="Proteomes" id="UP000041254">
    <property type="component" value="Unassembled WGS sequence"/>
</dbReference>
<dbReference type="Gene3D" id="1.20.120.1750">
    <property type="match status" value="1"/>
</dbReference>
<dbReference type="EMBL" id="CDMY01000295">
    <property type="protein sequence ID" value="CEM00518.1"/>
    <property type="molecule type" value="Genomic_DNA"/>
</dbReference>
<organism evidence="12 13">
    <name type="scientific">Vitrella brassicaformis (strain CCMP3155)</name>
    <dbReference type="NCBI Taxonomy" id="1169540"/>
    <lineage>
        <taxon>Eukaryota</taxon>
        <taxon>Sar</taxon>
        <taxon>Alveolata</taxon>
        <taxon>Colpodellida</taxon>
        <taxon>Vitrellaceae</taxon>
        <taxon>Vitrella</taxon>
    </lineage>
</organism>
<evidence type="ECO:0000256" key="6">
    <source>
        <dbReference type="ARBA" id="ARBA00022771"/>
    </source>
</evidence>
<protein>
    <recommendedName>
        <fullName evidence="2">RBR-type E3 ubiquitin transferase</fullName>
        <ecNumber evidence="2">2.3.2.31</ecNumber>
    </recommendedName>
</protein>
<dbReference type="GO" id="GO:0016567">
    <property type="term" value="P:protein ubiquitination"/>
    <property type="evidence" value="ECO:0007669"/>
    <property type="project" value="InterPro"/>
</dbReference>
<evidence type="ECO:0000256" key="1">
    <source>
        <dbReference type="ARBA" id="ARBA00001798"/>
    </source>
</evidence>
<evidence type="ECO:0000313" key="12">
    <source>
        <dbReference type="EMBL" id="CEM00518.1"/>
    </source>
</evidence>
<comment type="catalytic activity">
    <reaction evidence="1">
        <text>[E2 ubiquitin-conjugating enzyme]-S-ubiquitinyl-L-cysteine + [acceptor protein]-L-lysine = [E2 ubiquitin-conjugating enzyme]-L-cysteine + [acceptor protein]-N(6)-ubiquitinyl-L-lysine.</text>
        <dbReference type="EC" id="2.3.2.31"/>
    </reaction>
</comment>
<keyword evidence="13" id="KW-1185">Reference proteome</keyword>
<evidence type="ECO:0000256" key="2">
    <source>
        <dbReference type="ARBA" id="ARBA00012251"/>
    </source>
</evidence>
<evidence type="ECO:0000256" key="4">
    <source>
        <dbReference type="ARBA" id="ARBA00022723"/>
    </source>
</evidence>
<dbReference type="AlphaFoldDB" id="A0A0G4EQL5"/>
<dbReference type="InterPro" id="IPR013083">
    <property type="entry name" value="Znf_RING/FYVE/PHD"/>
</dbReference>
<evidence type="ECO:0000259" key="11">
    <source>
        <dbReference type="PROSITE" id="PS51873"/>
    </source>
</evidence>
<dbReference type="VEuPathDB" id="CryptoDB:Vbra_12787"/>
<evidence type="ECO:0000313" key="13">
    <source>
        <dbReference type="Proteomes" id="UP000041254"/>
    </source>
</evidence>
<dbReference type="CDD" id="cd20335">
    <property type="entry name" value="BRcat_RBR"/>
    <property type="match status" value="1"/>
</dbReference>
<evidence type="ECO:0000256" key="8">
    <source>
        <dbReference type="ARBA" id="ARBA00022833"/>
    </source>
</evidence>
<dbReference type="CDD" id="cd20336">
    <property type="entry name" value="Rcat_RBR"/>
    <property type="match status" value="1"/>
</dbReference>
<feature type="region of interest" description="Disordered" evidence="9">
    <location>
        <begin position="238"/>
        <end position="275"/>
    </location>
</feature>
<feature type="region of interest" description="Disordered" evidence="9">
    <location>
        <begin position="150"/>
        <end position="177"/>
    </location>
</feature>
<name>A0A0G4EQL5_VITBC</name>
<reference evidence="12 13" key="1">
    <citation type="submission" date="2014-11" db="EMBL/GenBank/DDBJ databases">
        <authorList>
            <person name="Zhu J."/>
            <person name="Qi W."/>
            <person name="Song R."/>
        </authorList>
    </citation>
    <scope>NUCLEOTIDE SEQUENCE [LARGE SCALE GENOMIC DNA]</scope>
</reference>
<dbReference type="InterPro" id="IPR031127">
    <property type="entry name" value="E3_UB_ligase_RBR"/>
</dbReference>
<dbReference type="Pfam" id="PF22191">
    <property type="entry name" value="IBR_1"/>
    <property type="match status" value="1"/>
</dbReference>
<feature type="compositionally biased region" description="Pro residues" evidence="9">
    <location>
        <begin position="158"/>
        <end position="167"/>
    </location>
</feature>
<dbReference type="STRING" id="1169540.A0A0G4EQL5"/>